<name>A0A1I7ZL32_9BILA</name>
<keyword evidence="2" id="KW-1185">Reference proteome</keyword>
<dbReference type="WBParaSite" id="L893_g2751.t1">
    <property type="protein sequence ID" value="L893_g2751.t1"/>
    <property type="gene ID" value="L893_g2751"/>
</dbReference>
<keyword evidence="1" id="KW-0472">Membrane</keyword>
<dbReference type="Proteomes" id="UP000095287">
    <property type="component" value="Unplaced"/>
</dbReference>
<evidence type="ECO:0000313" key="3">
    <source>
        <dbReference type="WBParaSite" id="L893_g2751.t1"/>
    </source>
</evidence>
<feature type="transmembrane region" description="Helical" evidence="1">
    <location>
        <begin position="12"/>
        <end position="33"/>
    </location>
</feature>
<sequence>MYRYAIVINYSIQISCAVVTLLLNPITLCGQFLCKTRKDQFSMLFTHVVFHTVFALSTLLWAGAVLLHEDKELTVWAGILHVSLHPTVGLIDLFVAVDRLLTVTYPLAYMIKLRKRLVIVAIGLALAICTTLLTLYRLTVKEQLTNDINMINYVSPEVMKAAYILNTSMILANIIASLVFLAKLRRFLEAQEQKAGVKPQILAKNCRYAKLANTIVMYQIVLEALFWVFPSMLKVIMEYVLYTNLTKHLGPITLTTFSIYVASCSLLYWKKLRLRPLCSAEATPDVAQRRW</sequence>
<feature type="transmembrane region" description="Helical" evidence="1">
    <location>
        <begin position="249"/>
        <end position="269"/>
    </location>
</feature>
<evidence type="ECO:0000256" key="1">
    <source>
        <dbReference type="SAM" id="Phobius"/>
    </source>
</evidence>
<organism evidence="2 3">
    <name type="scientific">Steinernema glaseri</name>
    <dbReference type="NCBI Taxonomy" id="37863"/>
    <lineage>
        <taxon>Eukaryota</taxon>
        <taxon>Metazoa</taxon>
        <taxon>Ecdysozoa</taxon>
        <taxon>Nematoda</taxon>
        <taxon>Chromadorea</taxon>
        <taxon>Rhabditida</taxon>
        <taxon>Tylenchina</taxon>
        <taxon>Panagrolaimomorpha</taxon>
        <taxon>Strongyloidoidea</taxon>
        <taxon>Steinernematidae</taxon>
        <taxon>Steinernema</taxon>
    </lineage>
</organism>
<evidence type="ECO:0000313" key="2">
    <source>
        <dbReference type="Proteomes" id="UP000095287"/>
    </source>
</evidence>
<keyword evidence="1" id="KW-0812">Transmembrane</keyword>
<keyword evidence="1" id="KW-1133">Transmembrane helix</keyword>
<accession>A0A1I7ZL32</accession>
<feature type="transmembrane region" description="Helical" evidence="1">
    <location>
        <begin position="117"/>
        <end position="138"/>
    </location>
</feature>
<feature type="transmembrane region" description="Helical" evidence="1">
    <location>
        <begin position="158"/>
        <end position="181"/>
    </location>
</feature>
<feature type="transmembrane region" description="Helical" evidence="1">
    <location>
        <begin position="208"/>
        <end position="229"/>
    </location>
</feature>
<protein>
    <submittedName>
        <fullName evidence="3">G_PROTEIN_RECEP_F1_2 domain-containing protein</fullName>
    </submittedName>
</protein>
<proteinExistence type="predicted"/>
<feature type="transmembrane region" description="Helical" evidence="1">
    <location>
        <begin position="73"/>
        <end position="97"/>
    </location>
</feature>
<reference evidence="3" key="1">
    <citation type="submission" date="2016-11" db="UniProtKB">
        <authorList>
            <consortium name="WormBaseParasite"/>
        </authorList>
    </citation>
    <scope>IDENTIFICATION</scope>
</reference>
<dbReference type="AlphaFoldDB" id="A0A1I7ZL32"/>
<feature type="transmembrane region" description="Helical" evidence="1">
    <location>
        <begin position="45"/>
        <end position="67"/>
    </location>
</feature>